<reference evidence="1 2" key="1">
    <citation type="submission" date="2007-03" db="EMBL/GenBank/DDBJ databases">
        <authorList>
            <person name="Fulton L."/>
            <person name="Clifton S."/>
            <person name="Fulton B."/>
            <person name="Xu J."/>
            <person name="Minx P."/>
            <person name="Pepin K.H."/>
            <person name="Johnson M."/>
            <person name="Thiruvilangam P."/>
            <person name="Bhonagiri V."/>
            <person name="Nash W.E."/>
            <person name="Mardis E.R."/>
            <person name="Wilson R.K."/>
        </authorList>
    </citation>
    <scope>NUCLEOTIDE SEQUENCE [LARGE SCALE GENOMIC DNA]</scope>
    <source>
        <strain evidence="2">ATCC 8483 / DSM 1896 / JCM 5824 / BCRC 10623 / CCUG 4943 / NCTC 11153</strain>
    </source>
</reference>
<protein>
    <submittedName>
        <fullName evidence="1">Uncharacterized protein</fullName>
    </submittedName>
</protein>
<dbReference type="Proteomes" id="UP000005475">
    <property type="component" value="Unassembled WGS sequence"/>
</dbReference>
<evidence type="ECO:0000313" key="2">
    <source>
        <dbReference type="Proteomes" id="UP000005475"/>
    </source>
</evidence>
<dbReference type="EMBL" id="AAXF02000053">
    <property type="protein sequence ID" value="EDO09986.1"/>
    <property type="molecule type" value="Genomic_DNA"/>
</dbReference>
<evidence type="ECO:0000313" key="1">
    <source>
        <dbReference type="EMBL" id="EDO09986.1"/>
    </source>
</evidence>
<gene>
    <name evidence="1" type="ORF">BACOVA_04366</name>
</gene>
<dbReference type="AlphaFoldDB" id="A0AAN3A521"/>
<proteinExistence type="predicted"/>
<organism evidence="1 2">
    <name type="scientific">Bacteroides ovatus (strain ATCC 8483 / DSM 1896 / JCM 5824 / BCRC 10623 / CCUG 4943 / NCTC 11153)</name>
    <dbReference type="NCBI Taxonomy" id="411476"/>
    <lineage>
        <taxon>Bacteria</taxon>
        <taxon>Pseudomonadati</taxon>
        <taxon>Bacteroidota</taxon>
        <taxon>Bacteroidia</taxon>
        <taxon>Bacteroidales</taxon>
        <taxon>Bacteroidaceae</taxon>
        <taxon>Bacteroides</taxon>
    </lineage>
</organism>
<reference evidence="2" key="2">
    <citation type="submission" date="2007-04" db="EMBL/GenBank/DDBJ databases">
        <title>Draft genome sequence of Bacteroides ovatus (ATCC 8483).</title>
        <authorList>
            <person name="Sudarsanam P."/>
            <person name="Ley R."/>
            <person name="Guruge J."/>
            <person name="Turnbaugh P.J."/>
            <person name="Mahowald M."/>
            <person name="Liep D."/>
            <person name="Gordon J."/>
        </authorList>
    </citation>
    <scope>NUCLEOTIDE SEQUENCE [LARGE SCALE GENOMIC DNA]</scope>
    <source>
        <strain evidence="2">ATCC 8483 / DSM 1896 / JCM 5824 / BCRC 10623 / CCUG 4943 / NCTC 11153</strain>
    </source>
</reference>
<name>A0AAN3A521_BACO1</name>
<sequence>MGLFFMFMDLNSYLCTRKEVYNDCYKENKNSGRT</sequence>
<comment type="caution">
    <text evidence="1">The sequence shown here is derived from an EMBL/GenBank/DDBJ whole genome shotgun (WGS) entry which is preliminary data.</text>
</comment>
<accession>A0AAN3A521</accession>